<gene>
    <name evidence="1" type="ORF">AAFL32_21580</name>
</gene>
<name>A0ABU9P678_9ENTR</name>
<proteinExistence type="predicted"/>
<accession>A0ABU9P678</accession>
<reference evidence="1 2" key="1">
    <citation type="submission" date="2024-04" db="EMBL/GenBank/DDBJ databases">
        <title>Draft genome assemblies of urinary isolates.</title>
        <authorList>
            <person name="Appleberry H."/>
            <person name="Kula A."/>
            <person name="Wolfe A.J."/>
            <person name="Putonti C."/>
        </authorList>
    </citation>
    <scope>NUCLEOTIDE SEQUENCE [LARGE SCALE GENOMIC DNA]</scope>
    <source>
        <strain evidence="1 2">UMB12529</strain>
    </source>
</reference>
<dbReference type="Proteomes" id="UP001458070">
    <property type="component" value="Unassembled WGS sequence"/>
</dbReference>
<protein>
    <submittedName>
        <fullName evidence="1">Uncharacterized protein</fullName>
    </submittedName>
</protein>
<organism evidence="1 2">
    <name type="scientific">Klebsiella grimontii</name>
    <dbReference type="NCBI Taxonomy" id="2058152"/>
    <lineage>
        <taxon>Bacteria</taxon>
        <taxon>Pseudomonadati</taxon>
        <taxon>Pseudomonadota</taxon>
        <taxon>Gammaproteobacteria</taxon>
        <taxon>Enterobacterales</taxon>
        <taxon>Enterobacteriaceae</taxon>
        <taxon>Klebsiella/Raoultella group</taxon>
        <taxon>Klebsiella</taxon>
    </lineage>
</organism>
<comment type="caution">
    <text evidence="1">The sequence shown here is derived from an EMBL/GenBank/DDBJ whole genome shotgun (WGS) entry which is preliminary data.</text>
</comment>
<dbReference type="RefSeq" id="WP_177943479.1">
    <property type="nucleotide sequence ID" value="NZ_CABGOK010000002.1"/>
</dbReference>
<evidence type="ECO:0000313" key="2">
    <source>
        <dbReference type="Proteomes" id="UP001458070"/>
    </source>
</evidence>
<sequence length="57" mass="6411">MMSIAELISRIIEQEIAAGAIYIENHPVFGTVLFADQATYDHAMANIHKTKSNQHRN</sequence>
<keyword evidence="2" id="KW-1185">Reference proteome</keyword>
<evidence type="ECO:0000313" key="1">
    <source>
        <dbReference type="EMBL" id="MEM0626479.1"/>
    </source>
</evidence>
<dbReference type="EMBL" id="JBCGEM010000020">
    <property type="protein sequence ID" value="MEM0626479.1"/>
    <property type="molecule type" value="Genomic_DNA"/>
</dbReference>